<dbReference type="AlphaFoldDB" id="A0A9N7YEV3"/>
<sequence length="125" mass="13240">MDSLMPRATRSGARNRTQSPLFRPNTTCYSQSNKQLNLHQAATFICRVKLGTTLSCLVSRHRFVVTVAAQPGGEHSAPLSSSTVVLTTEGVFLSAGRLGDSVSAANQLGLGSSSSCRRLQTSNGD</sequence>
<organism evidence="2 3">
    <name type="scientific">Pleuronectes platessa</name>
    <name type="common">European plaice</name>
    <dbReference type="NCBI Taxonomy" id="8262"/>
    <lineage>
        <taxon>Eukaryota</taxon>
        <taxon>Metazoa</taxon>
        <taxon>Chordata</taxon>
        <taxon>Craniata</taxon>
        <taxon>Vertebrata</taxon>
        <taxon>Euteleostomi</taxon>
        <taxon>Actinopterygii</taxon>
        <taxon>Neopterygii</taxon>
        <taxon>Teleostei</taxon>
        <taxon>Neoteleostei</taxon>
        <taxon>Acanthomorphata</taxon>
        <taxon>Carangaria</taxon>
        <taxon>Pleuronectiformes</taxon>
        <taxon>Pleuronectoidei</taxon>
        <taxon>Pleuronectidae</taxon>
        <taxon>Pleuronectes</taxon>
    </lineage>
</organism>
<protein>
    <submittedName>
        <fullName evidence="2">Uncharacterized protein</fullName>
    </submittedName>
</protein>
<comment type="caution">
    <text evidence="2">The sequence shown here is derived from an EMBL/GenBank/DDBJ whole genome shotgun (WGS) entry which is preliminary data.</text>
</comment>
<gene>
    <name evidence="2" type="ORF">PLEPLA_LOCUS9586</name>
</gene>
<accession>A0A9N7YEV3</accession>
<dbReference type="EMBL" id="CADEAL010000540">
    <property type="protein sequence ID" value="CAB1421699.1"/>
    <property type="molecule type" value="Genomic_DNA"/>
</dbReference>
<dbReference type="Proteomes" id="UP001153269">
    <property type="component" value="Unassembled WGS sequence"/>
</dbReference>
<proteinExistence type="predicted"/>
<evidence type="ECO:0000313" key="2">
    <source>
        <dbReference type="EMBL" id="CAB1421699.1"/>
    </source>
</evidence>
<name>A0A9N7YEV3_PLEPL</name>
<evidence type="ECO:0000256" key="1">
    <source>
        <dbReference type="SAM" id="MobiDB-lite"/>
    </source>
</evidence>
<keyword evidence="3" id="KW-1185">Reference proteome</keyword>
<reference evidence="2" key="1">
    <citation type="submission" date="2020-03" db="EMBL/GenBank/DDBJ databases">
        <authorList>
            <person name="Weist P."/>
        </authorList>
    </citation>
    <scope>NUCLEOTIDE SEQUENCE</scope>
</reference>
<evidence type="ECO:0000313" key="3">
    <source>
        <dbReference type="Proteomes" id="UP001153269"/>
    </source>
</evidence>
<feature type="compositionally biased region" description="Polar residues" evidence="1">
    <location>
        <begin position="12"/>
        <end position="25"/>
    </location>
</feature>
<feature type="region of interest" description="Disordered" evidence="1">
    <location>
        <begin position="1"/>
        <end position="25"/>
    </location>
</feature>